<dbReference type="AlphaFoldDB" id="A0AAW2C6A3"/>
<evidence type="ECO:0000313" key="2">
    <source>
        <dbReference type="EMBL" id="KAK9993714.1"/>
    </source>
</evidence>
<protein>
    <submittedName>
        <fullName evidence="2">Uncharacterized protein</fullName>
    </submittedName>
</protein>
<dbReference type="EMBL" id="JAZDWU010000008">
    <property type="protein sequence ID" value="KAK9993714.1"/>
    <property type="molecule type" value="Genomic_DNA"/>
</dbReference>
<feature type="region of interest" description="Disordered" evidence="1">
    <location>
        <begin position="1"/>
        <end position="27"/>
    </location>
</feature>
<name>A0AAW2C6A3_9ROSI</name>
<accession>A0AAW2C6A3</accession>
<dbReference type="Proteomes" id="UP001459277">
    <property type="component" value="Unassembled WGS sequence"/>
</dbReference>
<evidence type="ECO:0000256" key="1">
    <source>
        <dbReference type="SAM" id="MobiDB-lite"/>
    </source>
</evidence>
<keyword evidence="3" id="KW-1185">Reference proteome</keyword>
<evidence type="ECO:0000313" key="3">
    <source>
        <dbReference type="Proteomes" id="UP001459277"/>
    </source>
</evidence>
<comment type="caution">
    <text evidence="2">The sequence shown here is derived from an EMBL/GenBank/DDBJ whole genome shotgun (WGS) entry which is preliminary data.</text>
</comment>
<sequence>MTRERFYSKKGKSSGTSKGFAQSGAEGDPCSLGKAIDMLNQYEDLGNKAYVKISKALQQKDNRMVFISMPEHRRKAWMDDIVNPED</sequence>
<reference evidence="2 3" key="1">
    <citation type="submission" date="2024-01" db="EMBL/GenBank/DDBJ databases">
        <title>A telomere-to-telomere, gap-free genome of sweet tea (Lithocarpus litseifolius).</title>
        <authorList>
            <person name="Zhou J."/>
        </authorList>
    </citation>
    <scope>NUCLEOTIDE SEQUENCE [LARGE SCALE GENOMIC DNA]</scope>
    <source>
        <strain evidence="2">Zhou-2022a</strain>
        <tissue evidence="2">Leaf</tissue>
    </source>
</reference>
<organism evidence="2 3">
    <name type="scientific">Lithocarpus litseifolius</name>
    <dbReference type="NCBI Taxonomy" id="425828"/>
    <lineage>
        <taxon>Eukaryota</taxon>
        <taxon>Viridiplantae</taxon>
        <taxon>Streptophyta</taxon>
        <taxon>Embryophyta</taxon>
        <taxon>Tracheophyta</taxon>
        <taxon>Spermatophyta</taxon>
        <taxon>Magnoliopsida</taxon>
        <taxon>eudicotyledons</taxon>
        <taxon>Gunneridae</taxon>
        <taxon>Pentapetalae</taxon>
        <taxon>rosids</taxon>
        <taxon>fabids</taxon>
        <taxon>Fagales</taxon>
        <taxon>Fagaceae</taxon>
        <taxon>Lithocarpus</taxon>
    </lineage>
</organism>
<gene>
    <name evidence="2" type="ORF">SO802_023417</name>
</gene>
<proteinExistence type="predicted"/>